<organism evidence="2 3">
    <name type="scientific">Petrolisthes manimaculis</name>
    <dbReference type="NCBI Taxonomy" id="1843537"/>
    <lineage>
        <taxon>Eukaryota</taxon>
        <taxon>Metazoa</taxon>
        <taxon>Ecdysozoa</taxon>
        <taxon>Arthropoda</taxon>
        <taxon>Crustacea</taxon>
        <taxon>Multicrustacea</taxon>
        <taxon>Malacostraca</taxon>
        <taxon>Eumalacostraca</taxon>
        <taxon>Eucarida</taxon>
        <taxon>Decapoda</taxon>
        <taxon>Pleocyemata</taxon>
        <taxon>Anomura</taxon>
        <taxon>Galatheoidea</taxon>
        <taxon>Porcellanidae</taxon>
        <taxon>Petrolisthes</taxon>
    </lineage>
</organism>
<dbReference type="EMBL" id="JAWZYT010004122">
    <property type="protein sequence ID" value="KAK4295203.1"/>
    <property type="molecule type" value="Genomic_DNA"/>
</dbReference>
<reference evidence="2" key="1">
    <citation type="submission" date="2023-11" db="EMBL/GenBank/DDBJ databases">
        <title>Genome assemblies of two species of porcelain crab, Petrolisthes cinctipes and Petrolisthes manimaculis (Anomura: Porcellanidae).</title>
        <authorList>
            <person name="Angst P."/>
        </authorList>
    </citation>
    <scope>NUCLEOTIDE SEQUENCE</scope>
    <source>
        <strain evidence="2">PB745_02</strain>
        <tissue evidence="2">Gill</tissue>
    </source>
</reference>
<protein>
    <submittedName>
        <fullName evidence="2">Uncharacterized protein</fullName>
    </submittedName>
</protein>
<evidence type="ECO:0000256" key="1">
    <source>
        <dbReference type="SAM" id="MobiDB-lite"/>
    </source>
</evidence>
<feature type="region of interest" description="Disordered" evidence="1">
    <location>
        <begin position="47"/>
        <end position="67"/>
    </location>
</feature>
<dbReference type="AlphaFoldDB" id="A0AAE1TR84"/>
<gene>
    <name evidence="2" type="ORF">Pmani_032216</name>
</gene>
<evidence type="ECO:0000313" key="3">
    <source>
        <dbReference type="Proteomes" id="UP001292094"/>
    </source>
</evidence>
<name>A0AAE1TR84_9EUCA</name>
<keyword evidence="3" id="KW-1185">Reference proteome</keyword>
<evidence type="ECO:0000313" key="2">
    <source>
        <dbReference type="EMBL" id="KAK4295203.1"/>
    </source>
</evidence>
<dbReference type="Proteomes" id="UP001292094">
    <property type="component" value="Unassembled WGS sequence"/>
</dbReference>
<comment type="caution">
    <text evidence="2">The sequence shown here is derived from an EMBL/GenBank/DDBJ whole genome shotgun (WGS) entry which is preliminary data.</text>
</comment>
<accession>A0AAE1TR84</accession>
<sequence length="67" mass="7080">MADGVTGPRPLVNPPPINNKSVISEGKCGFCRRPQSERVARTLPATGVKTPASTDQTSLDFLEPSEG</sequence>
<proteinExistence type="predicted"/>